<feature type="region of interest" description="Disordered" evidence="1">
    <location>
        <begin position="215"/>
        <end position="234"/>
    </location>
</feature>
<gene>
    <name evidence="2" type="ORF">BOLC7T44672H</name>
</gene>
<name>A0A3P6F428_BRAOL</name>
<dbReference type="AlphaFoldDB" id="A0A3P6F428"/>
<evidence type="ECO:0000256" key="1">
    <source>
        <dbReference type="SAM" id="MobiDB-lite"/>
    </source>
</evidence>
<feature type="compositionally biased region" description="Acidic residues" evidence="1">
    <location>
        <begin position="225"/>
        <end position="234"/>
    </location>
</feature>
<evidence type="ECO:0000313" key="2">
    <source>
        <dbReference type="EMBL" id="VDD39112.1"/>
    </source>
</evidence>
<organism evidence="2">
    <name type="scientific">Brassica oleracea</name>
    <name type="common">Wild cabbage</name>
    <dbReference type="NCBI Taxonomy" id="3712"/>
    <lineage>
        <taxon>Eukaryota</taxon>
        <taxon>Viridiplantae</taxon>
        <taxon>Streptophyta</taxon>
        <taxon>Embryophyta</taxon>
        <taxon>Tracheophyta</taxon>
        <taxon>Spermatophyta</taxon>
        <taxon>Magnoliopsida</taxon>
        <taxon>eudicotyledons</taxon>
        <taxon>Gunneridae</taxon>
        <taxon>Pentapetalae</taxon>
        <taxon>rosids</taxon>
        <taxon>malvids</taxon>
        <taxon>Brassicales</taxon>
        <taxon>Brassicaceae</taxon>
        <taxon>Brassiceae</taxon>
        <taxon>Brassica</taxon>
    </lineage>
</organism>
<reference evidence="2" key="1">
    <citation type="submission" date="2018-11" db="EMBL/GenBank/DDBJ databases">
        <authorList>
            <consortium name="Genoscope - CEA"/>
            <person name="William W."/>
        </authorList>
    </citation>
    <scope>NUCLEOTIDE SEQUENCE</scope>
</reference>
<dbReference type="EMBL" id="LR031876">
    <property type="protein sequence ID" value="VDD39112.1"/>
    <property type="molecule type" value="Genomic_DNA"/>
</dbReference>
<sequence>MEVTDERISDLVRTYIGRWMKDPTDLWRFTGWEDCLGKYIRFREGDGVDAAKTKVMTAFDIDPDSEKVELTYEMPEWMDVDGSVKPVPIHIVTDDDMDMFLAMRVDIHEMKLYVVRMALNMTLEIDGFKVVTTMDDHSFAEVMSKEELIKEQGRRDAKEAIDNIIFTQLPRGHVAESSNTPVGWIGHTYQAEGFPSLSAAMRHFRSVNEAIRERGSPQSVLNLDDSSDDAESDSNDITLTRDLFKEFEKVWSKKYPGCSDDPKGENWQYIRGAQRSGRGQERKNNCLCWGGNHSKRTTTSEPTIEDAKVAEPTGTNVYPGCSACGR</sequence>
<proteinExistence type="predicted"/>
<accession>A0A3P6F428</accession>
<protein>
    <submittedName>
        <fullName evidence="2">Uncharacterized protein</fullName>
    </submittedName>
</protein>